<feature type="transmembrane region" description="Helical" evidence="13">
    <location>
        <begin position="1250"/>
        <end position="1272"/>
    </location>
</feature>
<comment type="caution">
    <text evidence="17">The sequence shown here is derived from an EMBL/GenBank/DDBJ whole genome shotgun (WGS) entry which is preliminary data.</text>
</comment>
<dbReference type="GO" id="GO:0019829">
    <property type="term" value="F:ATPase-coupled monoatomic cation transmembrane transporter activity"/>
    <property type="evidence" value="ECO:0007669"/>
    <property type="project" value="UniProtKB-UniRule"/>
</dbReference>
<feature type="transmembrane region" description="Helical" evidence="13">
    <location>
        <begin position="1363"/>
        <end position="1382"/>
    </location>
</feature>
<evidence type="ECO:0000256" key="2">
    <source>
        <dbReference type="ARBA" id="ARBA00006000"/>
    </source>
</evidence>
<keyword evidence="9 13" id="KW-1278">Translocase</keyword>
<dbReference type="SUPFAM" id="SSF81665">
    <property type="entry name" value="Calcium ATPase, transmembrane domain M"/>
    <property type="match status" value="1"/>
</dbReference>
<dbReference type="SFLD" id="SFLDF00027">
    <property type="entry name" value="p-type_atpase"/>
    <property type="match status" value="1"/>
</dbReference>
<dbReference type="InterPro" id="IPR006544">
    <property type="entry name" value="P-type_TPase_V"/>
</dbReference>
<comment type="similarity">
    <text evidence="2 13">Belongs to the cation transport ATPase (P-type) (TC 3.A.3) family. Type V subfamily.</text>
</comment>
<dbReference type="PANTHER" id="PTHR45630:SF8">
    <property type="entry name" value="CATION-TRANSPORTING ATPASE"/>
    <property type="match status" value="1"/>
</dbReference>
<dbReference type="Pfam" id="PF00122">
    <property type="entry name" value="E1-E2_ATPase"/>
    <property type="match status" value="1"/>
</dbReference>
<keyword evidence="3" id="KW-0597">Phosphoprotein</keyword>
<keyword evidence="6 13" id="KW-0547">Nucleotide-binding</keyword>
<evidence type="ECO:0000313" key="18">
    <source>
        <dbReference type="Proteomes" id="UP000837801"/>
    </source>
</evidence>
<evidence type="ECO:0000259" key="15">
    <source>
        <dbReference type="Pfam" id="PF00122"/>
    </source>
</evidence>
<dbReference type="Pfam" id="PF12409">
    <property type="entry name" value="P5-ATPase"/>
    <property type="match status" value="1"/>
</dbReference>
<evidence type="ECO:0000256" key="13">
    <source>
        <dbReference type="RuleBase" id="RU362082"/>
    </source>
</evidence>
<dbReference type="InterPro" id="IPR036412">
    <property type="entry name" value="HAD-like_sf"/>
</dbReference>
<dbReference type="InterPro" id="IPR023299">
    <property type="entry name" value="ATPase_P-typ_cyto_dom_N"/>
</dbReference>
<dbReference type="PANTHER" id="PTHR45630">
    <property type="entry name" value="CATION-TRANSPORTING ATPASE-RELATED"/>
    <property type="match status" value="1"/>
</dbReference>
<dbReference type="OrthoDB" id="48943at2759"/>
<evidence type="ECO:0000256" key="9">
    <source>
        <dbReference type="ARBA" id="ARBA00022967"/>
    </source>
</evidence>
<feature type="domain" description="P-type ATPase A" evidence="15">
    <location>
        <begin position="535"/>
        <end position="654"/>
    </location>
</feature>
<feature type="transmembrane region" description="Helical" evidence="13">
    <location>
        <begin position="1212"/>
        <end position="1229"/>
    </location>
</feature>
<dbReference type="SUPFAM" id="SSF56784">
    <property type="entry name" value="HAD-like"/>
    <property type="match status" value="1"/>
</dbReference>
<dbReference type="GO" id="GO:0016020">
    <property type="term" value="C:membrane"/>
    <property type="evidence" value="ECO:0007669"/>
    <property type="project" value="UniProtKB-SubCell"/>
</dbReference>
<keyword evidence="7 13" id="KW-0067">ATP-binding</keyword>
<feature type="domain" description="P5B-type ATPase N-terminal" evidence="16">
    <location>
        <begin position="282"/>
        <end position="416"/>
    </location>
</feature>
<feature type="compositionally biased region" description="Basic and acidic residues" evidence="14">
    <location>
        <begin position="224"/>
        <end position="241"/>
    </location>
</feature>
<feature type="transmembrane region" description="Helical" evidence="13">
    <location>
        <begin position="495"/>
        <end position="515"/>
    </location>
</feature>
<feature type="transmembrane region" description="Helical" evidence="13">
    <location>
        <begin position="1296"/>
        <end position="1316"/>
    </location>
</feature>
<protein>
    <recommendedName>
        <fullName evidence="13">Cation-transporting ATPase</fullName>
        <ecNumber evidence="13">7.2.2.-</ecNumber>
    </recommendedName>
</protein>
<dbReference type="Gene3D" id="2.70.150.10">
    <property type="entry name" value="Calcium-transporting ATPase, cytoplasmic transduction domain A"/>
    <property type="match status" value="1"/>
</dbReference>
<accession>A0A9P0W1G7</accession>
<feature type="region of interest" description="Disordered" evidence="14">
    <location>
        <begin position="181"/>
        <end position="254"/>
    </location>
</feature>
<dbReference type="InterPro" id="IPR023298">
    <property type="entry name" value="ATPase_P-typ_TM_dom_sf"/>
</dbReference>
<feature type="transmembrane region" description="Helical" evidence="13">
    <location>
        <begin position="1182"/>
        <end position="1200"/>
    </location>
</feature>
<dbReference type="GO" id="GO:0005524">
    <property type="term" value="F:ATP binding"/>
    <property type="evidence" value="ECO:0007669"/>
    <property type="project" value="UniProtKB-UniRule"/>
</dbReference>
<keyword evidence="5 13" id="KW-0479">Metal-binding</keyword>
<feature type="transmembrane region" description="Helical" evidence="13">
    <location>
        <begin position="300"/>
        <end position="319"/>
    </location>
</feature>
<name>A0A9P0W1G7_9ASCO</name>
<evidence type="ECO:0000256" key="1">
    <source>
        <dbReference type="ARBA" id="ARBA00004141"/>
    </source>
</evidence>
<evidence type="ECO:0000256" key="10">
    <source>
        <dbReference type="ARBA" id="ARBA00022989"/>
    </source>
</evidence>
<dbReference type="Pfam" id="PF13246">
    <property type="entry name" value="Cation_ATPase"/>
    <property type="match status" value="1"/>
</dbReference>
<feature type="region of interest" description="Disordered" evidence="14">
    <location>
        <begin position="68"/>
        <end position="91"/>
    </location>
</feature>
<dbReference type="SUPFAM" id="SSF81660">
    <property type="entry name" value="Metal cation-transporting ATPase, ATP-binding domain N"/>
    <property type="match status" value="1"/>
</dbReference>
<dbReference type="InterPro" id="IPR001757">
    <property type="entry name" value="P_typ_ATPase"/>
</dbReference>
<dbReference type="Gene3D" id="3.40.1110.10">
    <property type="entry name" value="Calcium-transporting ATPase, cytoplasmic domain N"/>
    <property type="match status" value="1"/>
</dbReference>
<dbReference type="FunFam" id="1.20.1110.10:FF:000032">
    <property type="entry name" value="Cation-transporting ATPase"/>
    <property type="match status" value="1"/>
</dbReference>
<reference evidence="17" key="1">
    <citation type="submission" date="2022-03" db="EMBL/GenBank/DDBJ databases">
        <authorList>
            <person name="Legras J.-L."/>
            <person name="Devillers H."/>
            <person name="Grondin C."/>
        </authorList>
    </citation>
    <scope>NUCLEOTIDE SEQUENCE</scope>
    <source>
        <strain evidence="17">CLIB 1423</strain>
    </source>
</reference>
<evidence type="ECO:0000256" key="3">
    <source>
        <dbReference type="ARBA" id="ARBA00022553"/>
    </source>
</evidence>
<sequence>MVKSHRNRRSSSRSSMERRGSVSSVSSSVSDLLVEENNYEMYSGAPSEVIPSSISSLHYPHRFGRFGSRQNSTISGEASPLLNAAPDPTEGGELYSIRSNATANSAESPLAGSAGEGGFKFFSADEIETAQGGSTIENPDDRVDYNTNWDYSNYKFDNDDENEGLLSAPHRSSQLSEILLNQQHQQQQHQGEERMAAGSRDRISPTPSNQDDSSYGSMNSTNARFERRNNRRFSNDSDKSSNPDADSNGSLNFQKSNGGDDYYYYNAFNPKLDYQRYYLAEEDLVIGIAGYKTKILKQTIFYLICICTFGLGYLVFRWFPRYRINFLGDRTPLGLADWVVIENEFGELIIIDINKQRLNERLSSFLVLPDKNVEKDDDILEVGHEGVEIEAESEVVDPTIPYLHSFTYRYIKFFYSPVEDIFRTNSNWYDNSWLSLKHTGDGVSQALHEQRMQIFGENNIDIEEKTIFQLLVDEVLHPFYMFQVFSIFLWLADDYYYYASCIFIISLVSVANTLAETKSTIRRLKQISKFTCEIRVWRNHFWKQIDSNELVPGDVFEVDPSLAVVPCDALLINGECVINESMLTGESVPVSKVEANQDTLDYLKENFTSPVLAKSFLYNGTKLLKMKSHNEEPVTAVCIKTGFNTTKGSLVRSMLFPKPVGFKFYEDSFKYIGFMAIIAALGFIYSTYNFIQIGLDKKVMVLRALDIITIVVPPALPATLTIGTTFAINRLKAKQIFCISPTRVNVGGKIDVFCFDKTGTLTEDGLDILGVHVANNATGRKEIIFEDLIPEVKQLTKSVDTGKHSTNNNKFLLSCMASCHSLRLIDDELLGDPLDAKMFEFTKWNFEENYVSSSGATFQRVYPNAGNDGFITLKEYEFLAALRRMSVLVKEANAFHDEDYYVFTKGAPEVMSDICDKESLPTDYDQILHHYTHNGFRVIACAYKSLKRKDISMKALPGRDDIERDLTFAGFIIFENKLKGSTKATLDTLNKAKIRTVMCTGDNILTAISVSKECNLVDQDTKIYIPTYEEGSNITNLVWQDVHNSENKLDSITLTPLHIDHRSEPEDYKLAITGDVFKYLLTEVQLTSVTQKVLMSCDIFARMSPDEKHELVEQLQKIDYTVGFCGDGANDCGALKAADVGISLSEAEASVAAPFTSRLFEISCVLDVIKEGRSSLVTSFSCFKYMSLYSAIQFVTVSILYKTGTNLGDFQFLYIDMFLILPLAIFMSWSKPYEKIVIKRPTANLVSPKVLIPLCCNILVILIFQVGLWFAVQEEPWYIKPVPGSDDAVQSSDNTVLFLFTNFQYILIAIVLSSGPPYREPMNKNIPFLVNVVVACLLSAACFLIEGDSWWGNFMQLTDMPTFWYWIIVLAAALNLAVMLLGEKYWFGNLARVYKRVFKRNAKSRKLFKNLNREFESREV</sequence>
<keyword evidence="18" id="KW-1185">Reference proteome</keyword>
<dbReference type="PROSITE" id="PS00154">
    <property type="entry name" value="ATPASE_E1_E2"/>
    <property type="match status" value="1"/>
</dbReference>
<dbReference type="InterPro" id="IPR023214">
    <property type="entry name" value="HAD_sf"/>
</dbReference>
<feature type="compositionally biased region" description="Polar residues" evidence="14">
    <location>
        <begin position="205"/>
        <end position="223"/>
    </location>
</feature>
<evidence type="ECO:0000256" key="8">
    <source>
        <dbReference type="ARBA" id="ARBA00022842"/>
    </source>
</evidence>
<feature type="compositionally biased region" description="Basic and acidic residues" evidence="14">
    <location>
        <begin position="190"/>
        <end position="203"/>
    </location>
</feature>
<dbReference type="InterPro" id="IPR044492">
    <property type="entry name" value="P_typ_ATPase_HD_dom"/>
</dbReference>
<dbReference type="GO" id="GO:0006874">
    <property type="term" value="P:intracellular calcium ion homeostasis"/>
    <property type="evidence" value="ECO:0007669"/>
    <property type="project" value="TreeGrafter"/>
</dbReference>
<dbReference type="NCBIfam" id="TIGR01657">
    <property type="entry name" value="P-ATPase-V"/>
    <property type="match status" value="1"/>
</dbReference>
<evidence type="ECO:0000256" key="14">
    <source>
        <dbReference type="SAM" id="MobiDB-lite"/>
    </source>
</evidence>
<dbReference type="PRINTS" id="PR00119">
    <property type="entry name" value="CATATPASE"/>
</dbReference>
<keyword evidence="10 13" id="KW-1133">Transmembrane helix</keyword>
<keyword evidence="4 13" id="KW-0812">Transmembrane</keyword>
<evidence type="ECO:0000256" key="6">
    <source>
        <dbReference type="ARBA" id="ARBA00022741"/>
    </source>
</evidence>
<comment type="catalytic activity">
    <reaction evidence="12 13">
        <text>ATP + H2O = ADP + phosphate + H(+)</text>
        <dbReference type="Rhea" id="RHEA:13065"/>
        <dbReference type="ChEBI" id="CHEBI:15377"/>
        <dbReference type="ChEBI" id="CHEBI:15378"/>
        <dbReference type="ChEBI" id="CHEBI:30616"/>
        <dbReference type="ChEBI" id="CHEBI:43474"/>
        <dbReference type="ChEBI" id="CHEBI:456216"/>
    </reaction>
</comment>
<dbReference type="GO" id="GO:0015662">
    <property type="term" value="F:P-type ion transporter activity"/>
    <property type="evidence" value="ECO:0007669"/>
    <property type="project" value="InterPro"/>
</dbReference>
<organism evidence="17 18">
    <name type="scientific">[Candida] railenensis</name>
    <dbReference type="NCBI Taxonomy" id="45579"/>
    <lineage>
        <taxon>Eukaryota</taxon>
        <taxon>Fungi</taxon>
        <taxon>Dikarya</taxon>
        <taxon>Ascomycota</taxon>
        <taxon>Saccharomycotina</taxon>
        <taxon>Pichiomycetes</taxon>
        <taxon>Debaryomycetaceae</taxon>
        <taxon>Kurtzmaniella</taxon>
    </lineage>
</organism>
<dbReference type="EMBL" id="CAKXYY010000042">
    <property type="protein sequence ID" value="CAH2356001.1"/>
    <property type="molecule type" value="Genomic_DNA"/>
</dbReference>
<evidence type="ECO:0000256" key="5">
    <source>
        <dbReference type="ARBA" id="ARBA00022723"/>
    </source>
</evidence>
<dbReference type="FunFam" id="3.40.50.1000:FF:000068">
    <property type="entry name" value="Cation-transporting ATPase"/>
    <property type="match status" value="1"/>
</dbReference>
<feature type="region of interest" description="Disordered" evidence="14">
    <location>
        <begin position="1"/>
        <end position="29"/>
    </location>
</feature>
<feature type="transmembrane region" description="Helical" evidence="13">
    <location>
        <begin position="707"/>
        <end position="728"/>
    </location>
</feature>
<keyword evidence="11 13" id="KW-0472">Membrane</keyword>
<keyword evidence="8 13" id="KW-0460">Magnesium</keyword>
<dbReference type="Gene3D" id="3.40.50.1000">
    <property type="entry name" value="HAD superfamily/HAD-like"/>
    <property type="match status" value="1"/>
</dbReference>
<evidence type="ECO:0000256" key="4">
    <source>
        <dbReference type="ARBA" id="ARBA00022692"/>
    </source>
</evidence>
<evidence type="ECO:0000256" key="11">
    <source>
        <dbReference type="ARBA" id="ARBA00023136"/>
    </source>
</evidence>
<dbReference type="InterPro" id="IPR047821">
    <property type="entry name" value="P5B-type_ATPase"/>
</dbReference>
<feature type="compositionally biased region" description="Polar residues" evidence="14">
    <location>
        <begin position="243"/>
        <end position="254"/>
    </location>
</feature>
<evidence type="ECO:0000256" key="7">
    <source>
        <dbReference type="ARBA" id="ARBA00022840"/>
    </source>
</evidence>
<dbReference type="SFLD" id="SFLDS00003">
    <property type="entry name" value="Haloacid_Dehalogenase"/>
    <property type="match status" value="1"/>
</dbReference>
<dbReference type="InterPro" id="IPR018303">
    <property type="entry name" value="ATPase_P-typ_P_site"/>
</dbReference>
<dbReference type="GO" id="GO:0016887">
    <property type="term" value="F:ATP hydrolysis activity"/>
    <property type="evidence" value="ECO:0007669"/>
    <property type="project" value="InterPro"/>
</dbReference>
<dbReference type="GO" id="GO:0046872">
    <property type="term" value="F:metal ion binding"/>
    <property type="evidence" value="ECO:0007669"/>
    <property type="project" value="UniProtKB-UniRule"/>
</dbReference>
<evidence type="ECO:0000256" key="12">
    <source>
        <dbReference type="ARBA" id="ARBA00049360"/>
    </source>
</evidence>
<dbReference type="SFLD" id="SFLDG00002">
    <property type="entry name" value="C1.7:_P-type_atpase_like"/>
    <property type="match status" value="1"/>
</dbReference>
<evidence type="ECO:0000313" key="17">
    <source>
        <dbReference type="EMBL" id="CAH2356001.1"/>
    </source>
</evidence>
<dbReference type="InterPro" id="IPR047819">
    <property type="entry name" value="P5A-ATPase_N"/>
</dbReference>
<dbReference type="NCBIfam" id="TIGR01494">
    <property type="entry name" value="ATPase_P-type"/>
    <property type="match status" value="2"/>
</dbReference>
<comment type="subcellular location">
    <subcellularLocation>
        <location evidence="1 13">Membrane</location>
        <topology evidence="1 13">Multi-pass membrane protein</topology>
    </subcellularLocation>
</comment>
<feature type="compositionally biased region" description="Basic residues" evidence="14">
    <location>
        <begin position="1"/>
        <end position="11"/>
    </location>
</feature>
<dbReference type="SUPFAM" id="SSF81653">
    <property type="entry name" value="Calcium ATPase, transduction domain A"/>
    <property type="match status" value="1"/>
</dbReference>
<dbReference type="CDD" id="cd07542">
    <property type="entry name" value="P-type_ATPase_cation"/>
    <property type="match status" value="1"/>
</dbReference>
<dbReference type="InterPro" id="IPR059000">
    <property type="entry name" value="ATPase_P-type_domA"/>
</dbReference>
<dbReference type="Proteomes" id="UP000837801">
    <property type="component" value="Unassembled WGS sequence"/>
</dbReference>
<feature type="transmembrane region" description="Helical" evidence="13">
    <location>
        <begin position="671"/>
        <end position="695"/>
    </location>
</feature>
<dbReference type="EC" id="7.2.2.-" evidence="13"/>
<dbReference type="FunFam" id="2.70.150.10:FF:000119">
    <property type="entry name" value="Cation-transporting ATPase"/>
    <property type="match status" value="1"/>
</dbReference>
<dbReference type="InterPro" id="IPR008250">
    <property type="entry name" value="ATPase_P-typ_transduc_dom_A_sf"/>
</dbReference>
<evidence type="ECO:0000259" key="16">
    <source>
        <dbReference type="Pfam" id="PF12409"/>
    </source>
</evidence>
<gene>
    <name evidence="17" type="ORF">CLIB1423_42S00276</name>
</gene>
<proteinExistence type="inferred from homology"/>
<feature type="transmembrane region" description="Helical" evidence="13">
    <location>
        <begin position="1328"/>
        <end position="1351"/>
    </location>
</feature>